<sequence length="509" mass="58326">MTSKAVVANSQVHEVEENTEAIRILDRFHKNQCIVCDSEDIDWEALLSAKTDNRTKVIEALDKDVQTLIHKIIALVPENDPFNIKTILLEAVCAGDKSKLDTLVADIATIKKMFERQVMNELATVFQGSDLPEKLVEYQKLLEEKPEITEEDMLYIEEIISNSMSKTLTLERDDKKNLRITLSNSEFLGKVRDELPLSTGEQNFLSLTFEFLKAKNSSCPIVIIDDPISSFDSIYKNKVVYAIVKMLHRKKRIILTHNTDLLRLLDGQYKRCYKLYLLNNTDGEENGFIRLNNKEQDMLISLEKLLAAFRGAIFDHIKDVNLFLISMIPFMRGYANIINNVNLTDRLTQVMHGYKSDKVDIAKAYIELFGNNDNIIPDSYEVSVSDILAKTVDGVNILDNTQYPLLDKTLRHSFTYLFLRLLVEKKLVEKFSIDTTQYKQLGQIISAAYPDENDIIQIKNRIRLTSKKTLINEFNHFEGNLSIFQPAIDITDHALGNERTNIVTFVSNL</sequence>
<dbReference type="Gene3D" id="3.40.50.300">
    <property type="entry name" value="P-loop containing nucleotide triphosphate hydrolases"/>
    <property type="match status" value="1"/>
</dbReference>
<protein>
    <recommendedName>
        <fullName evidence="1">Protein CR006 P-loop domain-containing protein</fullName>
    </recommendedName>
</protein>
<proteinExistence type="predicted"/>
<dbReference type="AlphaFoldDB" id="A0A644TEY3"/>
<evidence type="ECO:0000313" key="2">
    <source>
        <dbReference type="EMBL" id="MPL65017.1"/>
    </source>
</evidence>
<feature type="domain" description="Protein CR006 P-loop" evidence="1">
    <location>
        <begin position="196"/>
        <end position="300"/>
    </location>
</feature>
<dbReference type="EMBL" id="VSSQ01000026">
    <property type="protein sequence ID" value="MPL65017.1"/>
    <property type="molecule type" value="Genomic_DNA"/>
</dbReference>
<comment type="caution">
    <text evidence="2">The sequence shown here is derived from an EMBL/GenBank/DDBJ whole genome shotgun (WGS) entry which is preliminary data.</text>
</comment>
<dbReference type="SUPFAM" id="SSF52540">
    <property type="entry name" value="P-loop containing nucleoside triphosphate hydrolases"/>
    <property type="match status" value="1"/>
</dbReference>
<organism evidence="2">
    <name type="scientific">bioreactor metagenome</name>
    <dbReference type="NCBI Taxonomy" id="1076179"/>
    <lineage>
        <taxon>unclassified sequences</taxon>
        <taxon>metagenomes</taxon>
        <taxon>ecological metagenomes</taxon>
    </lineage>
</organism>
<dbReference type="Pfam" id="PF13166">
    <property type="entry name" value="AAA_13"/>
    <property type="match status" value="1"/>
</dbReference>
<name>A0A644TEY3_9ZZZZ</name>
<evidence type="ECO:0000259" key="1">
    <source>
        <dbReference type="Pfam" id="PF13166"/>
    </source>
</evidence>
<gene>
    <name evidence="2" type="ORF">SDC9_10680</name>
</gene>
<dbReference type="InterPro" id="IPR027417">
    <property type="entry name" value="P-loop_NTPase"/>
</dbReference>
<dbReference type="InterPro" id="IPR026866">
    <property type="entry name" value="CR006_AAA"/>
</dbReference>
<accession>A0A644TEY3</accession>
<reference evidence="2" key="1">
    <citation type="submission" date="2019-08" db="EMBL/GenBank/DDBJ databases">
        <authorList>
            <person name="Kucharzyk K."/>
            <person name="Murdoch R.W."/>
            <person name="Higgins S."/>
            <person name="Loffler F."/>
        </authorList>
    </citation>
    <scope>NUCLEOTIDE SEQUENCE</scope>
</reference>